<name>A0ABT0K5C0_9ACTN</name>
<dbReference type="InterPro" id="IPR014710">
    <property type="entry name" value="RmlC-like_jellyroll"/>
</dbReference>
<evidence type="ECO:0000313" key="6">
    <source>
        <dbReference type="EMBL" id="MCK9879002.1"/>
    </source>
</evidence>
<comment type="caution">
    <text evidence="6">The sequence shown here is derived from an EMBL/GenBank/DDBJ whole genome shotgun (WGS) entry which is preliminary data.</text>
</comment>
<organism evidence="6 7">
    <name type="scientific">Frankia umida</name>
    <dbReference type="NCBI Taxonomy" id="573489"/>
    <lineage>
        <taxon>Bacteria</taxon>
        <taxon>Bacillati</taxon>
        <taxon>Actinomycetota</taxon>
        <taxon>Actinomycetes</taxon>
        <taxon>Frankiales</taxon>
        <taxon>Frankiaceae</taxon>
        <taxon>Frankia</taxon>
    </lineage>
</organism>
<dbReference type="InterPro" id="IPR018490">
    <property type="entry name" value="cNMP-bd_dom_sf"/>
</dbReference>
<dbReference type="PROSITE" id="PS50042">
    <property type="entry name" value="CNMP_BINDING_3"/>
    <property type="match status" value="1"/>
</dbReference>
<evidence type="ECO:0000256" key="1">
    <source>
        <dbReference type="ARBA" id="ARBA00023015"/>
    </source>
</evidence>
<dbReference type="SUPFAM" id="SSF51206">
    <property type="entry name" value="cAMP-binding domain-like"/>
    <property type="match status" value="1"/>
</dbReference>
<dbReference type="InterPro" id="IPR012318">
    <property type="entry name" value="HTH_CRP"/>
</dbReference>
<dbReference type="EMBL" id="JALKFT010000058">
    <property type="protein sequence ID" value="MCK9879002.1"/>
    <property type="molecule type" value="Genomic_DNA"/>
</dbReference>
<dbReference type="RefSeq" id="WP_248827055.1">
    <property type="nucleotide sequence ID" value="NZ_JALKFT010000058.1"/>
</dbReference>
<dbReference type="Gene3D" id="1.10.10.10">
    <property type="entry name" value="Winged helix-like DNA-binding domain superfamily/Winged helix DNA-binding domain"/>
    <property type="match status" value="1"/>
</dbReference>
<evidence type="ECO:0000256" key="3">
    <source>
        <dbReference type="ARBA" id="ARBA00023163"/>
    </source>
</evidence>
<sequence length="261" mass="28275">MLRKPESVGVDADRGSGFRLVEWPAESFLGQIPTVGREEILRLGTPRVFADEEALMWEGDQSSFVVVLLEGWVKVTAATENGHFALLAIRRGGDLVGELAAIDALPRMATVVAAGPVRATVLSAEAFLGCLRRHPLVHQVVSGTLGAKFRAATRRRVEFAGYPVALRVMRVILELGQMYGRPVADQHGAVAIPLTQPEIAALVGAAEPTVHKVLRDLRRRGLLSTGYRSVIIRDPRLLWAELACLDSGSRAVQENYRAAGA</sequence>
<keyword evidence="1" id="KW-0805">Transcription regulation</keyword>
<reference evidence="6 7" key="1">
    <citation type="submission" date="2022-04" db="EMBL/GenBank/DDBJ databases">
        <title>Genome diversity in the genus Frankia.</title>
        <authorList>
            <person name="Carlos-Shanley C."/>
            <person name="Hahn D."/>
        </authorList>
    </citation>
    <scope>NUCLEOTIDE SEQUENCE [LARGE SCALE GENOMIC DNA]</scope>
    <source>
        <strain evidence="6 7">Ag45/Mut15</strain>
    </source>
</reference>
<keyword evidence="2" id="KW-0238">DNA-binding</keyword>
<dbReference type="InterPro" id="IPR050397">
    <property type="entry name" value="Env_Response_Regulators"/>
</dbReference>
<evidence type="ECO:0000259" key="5">
    <source>
        <dbReference type="PROSITE" id="PS51063"/>
    </source>
</evidence>
<dbReference type="CDD" id="cd00038">
    <property type="entry name" value="CAP_ED"/>
    <property type="match status" value="1"/>
</dbReference>
<dbReference type="Proteomes" id="UP001201873">
    <property type="component" value="Unassembled WGS sequence"/>
</dbReference>
<dbReference type="SUPFAM" id="SSF46785">
    <property type="entry name" value="Winged helix' DNA-binding domain"/>
    <property type="match status" value="1"/>
</dbReference>
<protein>
    <submittedName>
        <fullName evidence="6">Crp/Fnr family transcriptional regulator</fullName>
    </submittedName>
</protein>
<evidence type="ECO:0000256" key="2">
    <source>
        <dbReference type="ARBA" id="ARBA00023125"/>
    </source>
</evidence>
<dbReference type="InterPro" id="IPR000595">
    <property type="entry name" value="cNMP-bd_dom"/>
</dbReference>
<dbReference type="Pfam" id="PF00027">
    <property type="entry name" value="cNMP_binding"/>
    <property type="match status" value="1"/>
</dbReference>
<gene>
    <name evidence="6" type="ORF">MXD59_25125</name>
</gene>
<dbReference type="Pfam" id="PF13545">
    <property type="entry name" value="HTH_Crp_2"/>
    <property type="match status" value="1"/>
</dbReference>
<dbReference type="PANTHER" id="PTHR24567:SF74">
    <property type="entry name" value="HTH-TYPE TRANSCRIPTIONAL REGULATOR ARCR"/>
    <property type="match status" value="1"/>
</dbReference>
<keyword evidence="3" id="KW-0804">Transcription</keyword>
<dbReference type="SMART" id="SM00100">
    <property type="entry name" value="cNMP"/>
    <property type="match status" value="1"/>
</dbReference>
<dbReference type="Gene3D" id="2.60.120.10">
    <property type="entry name" value="Jelly Rolls"/>
    <property type="match status" value="1"/>
</dbReference>
<dbReference type="PANTHER" id="PTHR24567">
    <property type="entry name" value="CRP FAMILY TRANSCRIPTIONAL REGULATORY PROTEIN"/>
    <property type="match status" value="1"/>
</dbReference>
<evidence type="ECO:0000259" key="4">
    <source>
        <dbReference type="PROSITE" id="PS50042"/>
    </source>
</evidence>
<dbReference type="PROSITE" id="PS51063">
    <property type="entry name" value="HTH_CRP_2"/>
    <property type="match status" value="1"/>
</dbReference>
<accession>A0ABT0K5C0</accession>
<evidence type="ECO:0000313" key="7">
    <source>
        <dbReference type="Proteomes" id="UP001201873"/>
    </source>
</evidence>
<dbReference type="InterPro" id="IPR036390">
    <property type="entry name" value="WH_DNA-bd_sf"/>
</dbReference>
<feature type="domain" description="HTH crp-type" evidence="5">
    <location>
        <begin position="162"/>
        <end position="236"/>
    </location>
</feature>
<proteinExistence type="predicted"/>
<keyword evidence="7" id="KW-1185">Reference proteome</keyword>
<feature type="domain" description="Cyclic nucleotide-binding" evidence="4">
    <location>
        <begin position="28"/>
        <end position="127"/>
    </location>
</feature>
<dbReference type="SMART" id="SM00419">
    <property type="entry name" value="HTH_CRP"/>
    <property type="match status" value="1"/>
</dbReference>
<dbReference type="InterPro" id="IPR036388">
    <property type="entry name" value="WH-like_DNA-bd_sf"/>
</dbReference>